<sequence>MEKQNQLKLKIAYYWFISSGITMD</sequence>
<name>A0A381RC04_9ZZZZ</name>
<accession>A0A381RC04</accession>
<evidence type="ECO:0000313" key="1">
    <source>
        <dbReference type="EMBL" id="SUZ89141.1"/>
    </source>
</evidence>
<dbReference type="AlphaFoldDB" id="A0A381RC04"/>
<protein>
    <submittedName>
        <fullName evidence="1">Uncharacterized protein</fullName>
    </submittedName>
</protein>
<reference evidence="1" key="1">
    <citation type="submission" date="2018-05" db="EMBL/GenBank/DDBJ databases">
        <authorList>
            <person name="Lanie J.A."/>
            <person name="Ng W.-L."/>
            <person name="Kazmierczak K.M."/>
            <person name="Andrzejewski T.M."/>
            <person name="Davidsen T.M."/>
            <person name="Wayne K.J."/>
            <person name="Tettelin H."/>
            <person name="Glass J.I."/>
            <person name="Rusch D."/>
            <person name="Podicherti R."/>
            <person name="Tsui H.-C.T."/>
            <person name="Winkler M.E."/>
        </authorList>
    </citation>
    <scope>NUCLEOTIDE SEQUENCE</scope>
</reference>
<proteinExistence type="predicted"/>
<organism evidence="1">
    <name type="scientific">marine metagenome</name>
    <dbReference type="NCBI Taxonomy" id="408172"/>
    <lineage>
        <taxon>unclassified sequences</taxon>
        <taxon>metagenomes</taxon>
        <taxon>ecological metagenomes</taxon>
    </lineage>
</organism>
<gene>
    <name evidence="1" type="ORF">METZ01_LOCUS41995</name>
</gene>
<dbReference type="EMBL" id="UINC01001805">
    <property type="protein sequence ID" value="SUZ89141.1"/>
    <property type="molecule type" value="Genomic_DNA"/>
</dbReference>